<gene>
    <name evidence="1" type="ORF">VKT23_010109</name>
</gene>
<evidence type="ECO:0000313" key="2">
    <source>
        <dbReference type="Proteomes" id="UP001498398"/>
    </source>
</evidence>
<name>A0ABR1JET9_9AGAR</name>
<accession>A0ABR1JET9</accession>
<dbReference type="EMBL" id="JBANRG010000019">
    <property type="protein sequence ID" value="KAK7457770.1"/>
    <property type="molecule type" value="Genomic_DNA"/>
</dbReference>
<dbReference type="Proteomes" id="UP001498398">
    <property type="component" value="Unassembled WGS sequence"/>
</dbReference>
<keyword evidence="2" id="KW-1185">Reference proteome</keyword>
<organism evidence="1 2">
    <name type="scientific">Marasmiellus scandens</name>
    <dbReference type="NCBI Taxonomy" id="2682957"/>
    <lineage>
        <taxon>Eukaryota</taxon>
        <taxon>Fungi</taxon>
        <taxon>Dikarya</taxon>
        <taxon>Basidiomycota</taxon>
        <taxon>Agaricomycotina</taxon>
        <taxon>Agaricomycetes</taxon>
        <taxon>Agaricomycetidae</taxon>
        <taxon>Agaricales</taxon>
        <taxon>Marasmiineae</taxon>
        <taxon>Omphalotaceae</taxon>
        <taxon>Marasmiellus</taxon>
    </lineage>
</organism>
<protein>
    <submittedName>
        <fullName evidence="1">Uncharacterized protein</fullName>
    </submittedName>
</protein>
<sequence>MNSEHPLMNVLGNEIANVLGSIAYRQQVAIISVCLAYEVAVDMLSFSFATKPIHESTPTWDQRVQASAKSVLPPSAAEMWFLLINVSNMIQQVIVGQN</sequence>
<evidence type="ECO:0000313" key="1">
    <source>
        <dbReference type="EMBL" id="KAK7457770.1"/>
    </source>
</evidence>
<proteinExistence type="predicted"/>
<reference evidence="1 2" key="1">
    <citation type="submission" date="2024-01" db="EMBL/GenBank/DDBJ databases">
        <title>A draft genome for the cacao thread blight pathogen Marasmiellus scandens.</title>
        <authorList>
            <person name="Baruah I.K."/>
            <person name="Leung J."/>
            <person name="Bukari Y."/>
            <person name="Amoako-Attah I."/>
            <person name="Meinhardt L.W."/>
            <person name="Bailey B.A."/>
            <person name="Cohen S.P."/>
        </authorList>
    </citation>
    <scope>NUCLEOTIDE SEQUENCE [LARGE SCALE GENOMIC DNA]</scope>
    <source>
        <strain evidence="1 2">GH-19</strain>
    </source>
</reference>
<comment type="caution">
    <text evidence="1">The sequence shown here is derived from an EMBL/GenBank/DDBJ whole genome shotgun (WGS) entry which is preliminary data.</text>
</comment>